<sequence length="78" mass="7772">MEKTCATYDIRLTGSSQTIVTQGRSGTTCSSGRSATAVPPAGVTEGVPVSDTPPIIAGTGADPGASLRPTGGLVPWRV</sequence>
<evidence type="ECO:0000256" key="1">
    <source>
        <dbReference type="SAM" id="MobiDB-lite"/>
    </source>
</evidence>
<name>A0ABP6XQX3_9ACTN</name>
<reference evidence="3" key="1">
    <citation type="journal article" date="2019" name="Int. J. Syst. Evol. Microbiol.">
        <title>The Global Catalogue of Microorganisms (GCM) 10K type strain sequencing project: providing services to taxonomists for standard genome sequencing and annotation.</title>
        <authorList>
            <consortium name="The Broad Institute Genomics Platform"/>
            <consortium name="The Broad Institute Genome Sequencing Center for Infectious Disease"/>
            <person name="Wu L."/>
            <person name="Ma J."/>
        </authorList>
    </citation>
    <scope>NUCLEOTIDE SEQUENCE [LARGE SCALE GENOMIC DNA]</scope>
    <source>
        <strain evidence="3">JCM 16540</strain>
    </source>
</reference>
<comment type="caution">
    <text evidence="2">The sequence shown here is derived from an EMBL/GenBank/DDBJ whole genome shotgun (WGS) entry which is preliminary data.</text>
</comment>
<gene>
    <name evidence="2" type="ORF">GCM10022197_28300</name>
</gene>
<dbReference type="Proteomes" id="UP001500767">
    <property type="component" value="Unassembled WGS sequence"/>
</dbReference>
<keyword evidence="3" id="KW-1185">Reference proteome</keyword>
<evidence type="ECO:0000313" key="3">
    <source>
        <dbReference type="Proteomes" id="UP001500767"/>
    </source>
</evidence>
<protein>
    <submittedName>
        <fullName evidence="2">Uncharacterized protein</fullName>
    </submittedName>
</protein>
<proteinExistence type="predicted"/>
<feature type="compositionally biased region" description="Low complexity" evidence="1">
    <location>
        <begin position="23"/>
        <end position="37"/>
    </location>
</feature>
<dbReference type="EMBL" id="BAAAYR010000004">
    <property type="protein sequence ID" value="GAA3570227.1"/>
    <property type="molecule type" value="Genomic_DNA"/>
</dbReference>
<accession>A0ABP6XQX3</accession>
<organism evidence="2 3">
    <name type="scientific">Microlunatus spumicola</name>
    <dbReference type="NCBI Taxonomy" id="81499"/>
    <lineage>
        <taxon>Bacteria</taxon>
        <taxon>Bacillati</taxon>
        <taxon>Actinomycetota</taxon>
        <taxon>Actinomycetes</taxon>
        <taxon>Propionibacteriales</taxon>
        <taxon>Propionibacteriaceae</taxon>
        <taxon>Microlunatus</taxon>
    </lineage>
</organism>
<evidence type="ECO:0000313" key="2">
    <source>
        <dbReference type="EMBL" id="GAA3570227.1"/>
    </source>
</evidence>
<feature type="region of interest" description="Disordered" evidence="1">
    <location>
        <begin position="19"/>
        <end position="78"/>
    </location>
</feature>